<sequence length="151" mass="16442">MNIRQLFRRRTATVPAPADRPVHYADTITLTITEDLEVLLTDGSTWDPCPSIDSHECRTVGQLLGCVVWESLASIPPAPQFDLHIEPTRIVLPGVEPFVAIFYGPDEDHPNGRTLDETGRPLCWRVVAEAAGATAADGESIGCPSCQHPKS</sequence>
<organism evidence="1">
    <name type="scientific">Streptomyces sp. 14R-10</name>
    <dbReference type="NCBI Taxonomy" id="1442159"/>
    <lineage>
        <taxon>Bacteria</taxon>
        <taxon>Bacillati</taxon>
        <taxon>Actinomycetota</taxon>
        <taxon>Actinomycetes</taxon>
        <taxon>Kitasatosporales</taxon>
        <taxon>Streptomycetaceae</taxon>
        <taxon>Streptomyces</taxon>
    </lineage>
</organism>
<dbReference type="EMBL" id="KF501372">
    <property type="protein sequence ID" value="AHF46177.1"/>
    <property type="molecule type" value="Genomic_DNA"/>
</dbReference>
<reference evidence="1" key="1">
    <citation type="submission" date="2013-08" db="EMBL/GenBank/DDBJ databases">
        <title>Two distinct conjugal transfer systems on Streptomyces plasmid pZL1.</title>
        <authorList>
            <person name="Zhao L."/>
            <person name="Zhong L."/>
            <person name="Qin Z."/>
        </authorList>
    </citation>
    <scope>NUCLEOTIDE SEQUENCE</scope>
    <source>
        <strain evidence="1">14R-10</strain>
        <plasmid evidence="1">pZL1</plasmid>
    </source>
</reference>
<proteinExistence type="predicted"/>
<dbReference type="AlphaFoldDB" id="W0FXZ8"/>
<gene>
    <name evidence="1" type="ORF">pZL1.12c</name>
</gene>
<protein>
    <submittedName>
        <fullName evidence="1">Uncharacterized protein</fullName>
    </submittedName>
</protein>
<evidence type="ECO:0000313" key="1">
    <source>
        <dbReference type="EMBL" id="AHF46177.1"/>
    </source>
</evidence>
<accession>W0FXZ8</accession>
<geneLocation type="plasmid" evidence="1">
    <name>pZL1</name>
</geneLocation>
<keyword evidence="1" id="KW-0614">Plasmid</keyword>
<dbReference type="RefSeq" id="WP_024127903.1">
    <property type="nucleotide sequence ID" value="NC_023316.1"/>
</dbReference>
<name>W0FXZ8_9ACTN</name>